<proteinExistence type="inferred from homology"/>
<protein>
    <submittedName>
        <fullName evidence="3">Protein tyrosine phosphatase</fullName>
    </submittedName>
</protein>
<dbReference type="SUPFAM" id="SSF52799">
    <property type="entry name" value="(Phosphotyrosine protein) phosphatases II"/>
    <property type="match status" value="1"/>
</dbReference>
<keyword evidence="4" id="KW-1185">Reference proteome</keyword>
<gene>
    <name evidence="3" type="ORF">DK869_05860</name>
</gene>
<dbReference type="OrthoDB" id="9814896at2"/>
<comment type="similarity">
    <text evidence="1">Belongs to the protein-tyrosine phosphatase family.</text>
</comment>
<sequence length="225" mass="26748">MKKKYIFDSSFPNRRDYHIAWLNSLFVDHAIFRLFWSNFQTVIPGKVYRSNHPTPTRLLNLTKKYHLKTIINLRGKRNCGSDALSRHISHKLNLKHYDLPFESRGAPHIDRILNLANIYKTIEFPLLIHCKSGADRAGLVSALILLFENYDIYSAMRQLSWKYGHFKYSRTGILDAFFTQYLQQTHEKVKFLYWLQSQYNEKQLKDSFKSKKISSFITDKILHRE</sequence>
<reference evidence="3 4" key="1">
    <citation type="submission" date="2018-05" db="EMBL/GenBank/DDBJ databases">
        <title>Reference genomes for bee gut microbiota database.</title>
        <authorList>
            <person name="Ellegaard K.M."/>
        </authorList>
    </citation>
    <scope>NUCLEOTIDE SEQUENCE [LARGE SCALE GENOMIC DNA]</scope>
    <source>
        <strain evidence="3 4">ESL0284</strain>
    </source>
</reference>
<dbReference type="Pfam" id="PF03162">
    <property type="entry name" value="Y_phosphatase2"/>
    <property type="match status" value="1"/>
</dbReference>
<dbReference type="InterPro" id="IPR000387">
    <property type="entry name" value="Tyr_Pase_dom"/>
</dbReference>
<dbReference type="PROSITE" id="PS50056">
    <property type="entry name" value="TYR_PHOSPHATASE_2"/>
    <property type="match status" value="1"/>
</dbReference>
<dbReference type="PANTHER" id="PTHR31126:SF72">
    <property type="entry name" value="DUAL SPECIFICITY PROTEIN PHOSPHATASE TPBA"/>
    <property type="match status" value="1"/>
</dbReference>
<dbReference type="InterPro" id="IPR004861">
    <property type="entry name" value="Siw14-like"/>
</dbReference>
<evidence type="ECO:0000313" key="3">
    <source>
        <dbReference type="EMBL" id="PXZ00161.1"/>
    </source>
</evidence>
<feature type="domain" description="Tyrosine specific protein phosphatases" evidence="2">
    <location>
        <begin position="110"/>
        <end position="159"/>
    </location>
</feature>
<dbReference type="Proteomes" id="UP000247565">
    <property type="component" value="Unassembled WGS sequence"/>
</dbReference>
<organism evidence="3 4">
    <name type="scientific">Commensalibacter melissae</name>
    <dbReference type="NCBI Taxonomy" id="2070537"/>
    <lineage>
        <taxon>Bacteria</taxon>
        <taxon>Pseudomonadati</taxon>
        <taxon>Pseudomonadota</taxon>
        <taxon>Alphaproteobacteria</taxon>
        <taxon>Acetobacterales</taxon>
        <taxon>Acetobacteraceae</taxon>
    </lineage>
</organism>
<evidence type="ECO:0000256" key="1">
    <source>
        <dbReference type="ARBA" id="ARBA00009580"/>
    </source>
</evidence>
<accession>A0A318N1E0</accession>
<dbReference type="GO" id="GO:0016791">
    <property type="term" value="F:phosphatase activity"/>
    <property type="evidence" value="ECO:0007669"/>
    <property type="project" value="TreeGrafter"/>
</dbReference>
<dbReference type="AlphaFoldDB" id="A0A318N1E0"/>
<dbReference type="InterPro" id="IPR029021">
    <property type="entry name" value="Prot-tyrosine_phosphatase-like"/>
</dbReference>
<dbReference type="Gene3D" id="3.90.190.10">
    <property type="entry name" value="Protein tyrosine phosphatase superfamily"/>
    <property type="match status" value="1"/>
</dbReference>
<dbReference type="EMBL" id="QGLT01000003">
    <property type="protein sequence ID" value="PXZ00161.1"/>
    <property type="molecule type" value="Genomic_DNA"/>
</dbReference>
<evidence type="ECO:0000313" key="4">
    <source>
        <dbReference type="Proteomes" id="UP000247565"/>
    </source>
</evidence>
<evidence type="ECO:0000259" key="2">
    <source>
        <dbReference type="PROSITE" id="PS50056"/>
    </source>
</evidence>
<name>A0A318N1E0_9PROT</name>
<comment type="caution">
    <text evidence="3">The sequence shown here is derived from an EMBL/GenBank/DDBJ whole genome shotgun (WGS) entry which is preliminary data.</text>
</comment>
<dbReference type="PANTHER" id="PTHR31126">
    <property type="entry name" value="TYROSINE-PROTEIN PHOSPHATASE"/>
    <property type="match status" value="1"/>
</dbReference>